<protein>
    <recommendedName>
        <fullName evidence="1">AAA domain-containing protein</fullName>
    </recommendedName>
</protein>
<dbReference type="GO" id="GO:0009898">
    <property type="term" value="C:cytoplasmic side of plasma membrane"/>
    <property type="evidence" value="ECO:0007669"/>
    <property type="project" value="TreeGrafter"/>
</dbReference>
<evidence type="ECO:0000259" key="1">
    <source>
        <dbReference type="Pfam" id="PF13614"/>
    </source>
</evidence>
<comment type="caution">
    <text evidence="2">The sequence shown here is derived from an EMBL/GenBank/DDBJ whole genome shotgun (WGS) entry which is preliminary data.</text>
</comment>
<reference evidence="2" key="1">
    <citation type="journal article" date="2014" name="Front. Microbiol.">
        <title>High frequency of phylogenetically diverse reductive dehalogenase-homologous genes in deep subseafloor sedimentary metagenomes.</title>
        <authorList>
            <person name="Kawai M."/>
            <person name="Futagami T."/>
            <person name="Toyoda A."/>
            <person name="Takaki Y."/>
            <person name="Nishi S."/>
            <person name="Hori S."/>
            <person name="Arai W."/>
            <person name="Tsubouchi T."/>
            <person name="Morono Y."/>
            <person name="Uchiyama I."/>
            <person name="Ito T."/>
            <person name="Fujiyama A."/>
            <person name="Inagaki F."/>
            <person name="Takami H."/>
        </authorList>
    </citation>
    <scope>NUCLEOTIDE SEQUENCE</scope>
    <source>
        <strain evidence="2">Expedition CK06-06</strain>
    </source>
</reference>
<dbReference type="SUPFAM" id="SSF52540">
    <property type="entry name" value="P-loop containing nucleoside triphosphate hydrolases"/>
    <property type="match status" value="1"/>
</dbReference>
<dbReference type="PANTHER" id="PTHR43384:SF7">
    <property type="entry name" value="CARBON-MONOXIDE DEHYDROGENASE ACCESSORY PROTEIN"/>
    <property type="match status" value="1"/>
</dbReference>
<dbReference type="InterPro" id="IPR027417">
    <property type="entry name" value="P-loop_NTPase"/>
</dbReference>
<dbReference type="AlphaFoldDB" id="X0X6H0"/>
<name>X0X6H0_9ZZZZ</name>
<evidence type="ECO:0000313" key="2">
    <source>
        <dbReference type="EMBL" id="GAG38834.1"/>
    </source>
</evidence>
<dbReference type="GO" id="GO:0016887">
    <property type="term" value="F:ATP hydrolysis activity"/>
    <property type="evidence" value="ECO:0007669"/>
    <property type="project" value="TreeGrafter"/>
</dbReference>
<proteinExistence type="predicted"/>
<organism evidence="2">
    <name type="scientific">marine sediment metagenome</name>
    <dbReference type="NCBI Taxonomy" id="412755"/>
    <lineage>
        <taxon>unclassified sequences</taxon>
        <taxon>metagenomes</taxon>
        <taxon>ecological metagenomes</taxon>
    </lineage>
</organism>
<dbReference type="Gene3D" id="3.40.50.300">
    <property type="entry name" value="P-loop containing nucleotide triphosphate hydrolases"/>
    <property type="match status" value="1"/>
</dbReference>
<dbReference type="InterPro" id="IPR050625">
    <property type="entry name" value="ParA/MinD_ATPase"/>
</dbReference>
<dbReference type="PANTHER" id="PTHR43384">
    <property type="entry name" value="SEPTUM SITE-DETERMINING PROTEIN MIND HOMOLOG, CHLOROPLASTIC-RELATED"/>
    <property type="match status" value="1"/>
</dbReference>
<dbReference type="InterPro" id="IPR025669">
    <property type="entry name" value="AAA_dom"/>
</dbReference>
<feature type="non-terminal residue" evidence="2">
    <location>
        <position position="183"/>
    </location>
</feature>
<accession>X0X6H0</accession>
<dbReference type="GO" id="GO:0051782">
    <property type="term" value="P:negative regulation of cell division"/>
    <property type="evidence" value="ECO:0007669"/>
    <property type="project" value="TreeGrafter"/>
</dbReference>
<feature type="domain" description="AAA" evidence="1">
    <location>
        <begin position="3"/>
        <end position="179"/>
    </location>
</feature>
<sequence>MSNIIAIAGKGGTGKTTLASLVVRALKEEAAGSILAIDADPNNNLGDMLGVKSASTIVDIIDDISKNPGQIPAGMTKDRYIDQKMQESLNEEEGFDLLTMGRPEGPGCYCFANNMLRGLIEKLMKNYSHIVIDNEAGMEHLSRRLLRRIDTLFIISDSTAIGIRSASRISELVNELEIEVKNR</sequence>
<dbReference type="GO" id="GO:0005829">
    <property type="term" value="C:cytosol"/>
    <property type="evidence" value="ECO:0007669"/>
    <property type="project" value="TreeGrafter"/>
</dbReference>
<dbReference type="GO" id="GO:0005524">
    <property type="term" value="F:ATP binding"/>
    <property type="evidence" value="ECO:0007669"/>
    <property type="project" value="TreeGrafter"/>
</dbReference>
<gene>
    <name evidence="2" type="ORF">S01H1_67466</name>
</gene>
<dbReference type="Pfam" id="PF13614">
    <property type="entry name" value="AAA_31"/>
    <property type="match status" value="1"/>
</dbReference>
<dbReference type="EMBL" id="BARS01044683">
    <property type="protein sequence ID" value="GAG38834.1"/>
    <property type="molecule type" value="Genomic_DNA"/>
</dbReference>